<reference evidence="2 3" key="1">
    <citation type="submission" date="2020-08" db="EMBL/GenBank/DDBJ databases">
        <authorList>
            <person name="Koutsovoulos G."/>
            <person name="Danchin GJ E."/>
        </authorList>
    </citation>
    <scope>NUCLEOTIDE SEQUENCE [LARGE SCALE GENOMIC DNA]</scope>
</reference>
<evidence type="ECO:0000256" key="1">
    <source>
        <dbReference type="SAM" id="Phobius"/>
    </source>
</evidence>
<dbReference type="Proteomes" id="UP000580250">
    <property type="component" value="Unassembled WGS sequence"/>
</dbReference>
<feature type="transmembrane region" description="Helical" evidence="1">
    <location>
        <begin position="28"/>
        <end position="49"/>
    </location>
</feature>
<evidence type="ECO:0000313" key="3">
    <source>
        <dbReference type="Proteomes" id="UP000580250"/>
    </source>
</evidence>
<accession>A0A6V7X3Z1</accession>
<sequence>MEICKSAIFLFYLFFLWPFLTKKTFSRFLFTFYCQSIKYILFYLFLLFFNSNLF</sequence>
<protein>
    <submittedName>
        <fullName evidence="2">Uncharacterized protein</fullName>
    </submittedName>
</protein>
<dbReference type="AlphaFoldDB" id="A0A6V7X3Z1"/>
<keyword evidence="1" id="KW-0812">Transmembrane</keyword>
<organism evidence="2 3">
    <name type="scientific">Meloidogyne enterolobii</name>
    <name type="common">Root-knot nematode worm</name>
    <name type="synonym">Meloidogyne mayaguensis</name>
    <dbReference type="NCBI Taxonomy" id="390850"/>
    <lineage>
        <taxon>Eukaryota</taxon>
        <taxon>Metazoa</taxon>
        <taxon>Ecdysozoa</taxon>
        <taxon>Nematoda</taxon>
        <taxon>Chromadorea</taxon>
        <taxon>Rhabditida</taxon>
        <taxon>Tylenchina</taxon>
        <taxon>Tylenchomorpha</taxon>
        <taxon>Tylenchoidea</taxon>
        <taxon>Meloidogynidae</taxon>
        <taxon>Meloidogyninae</taxon>
        <taxon>Meloidogyne</taxon>
    </lineage>
</organism>
<feature type="transmembrane region" description="Helical" evidence="1">
    <location>
        <begin position="6"/>
        <end position="21"/>
    </location>
</feature>
<proteinExistence type="predicted"/>
<evidence type="ECO:0000313" key="2">
    <source>
        <dbReference type="EMBL" id="CAD2193933.1"/>
    </source>
</evidence>
<keyword evidence="1" id="KW-0472">Membrane</keyword>
<keyword evidence="1" id="KW-1133">Transmembrane helix</keyword>
<gene>
    <name evidence="2" type="ORF">MENT_LOCUS46914</name>
</gene>
<comment type="caution">
    <text evidence="2">The sequence shown here is derived from an EMBL/GenBank/DDBJ whole genome shotgun (WGS) entry which is preliminary data.</text>
</comment>
<name>A0A6V7X3Z1_MELEN</name>
<dbReference type="EMBL" id="CAJEWN010001069">
    <property type="protein sequence ID" value="CAD2193933.1"/>
    <property type="molecule type" value="Genomic_DNA"/>
</dbReference>